<keyword evidence="4" id="KW-0479">Metal-binding</keyword>
<dbReference type="InterPro" id="IPR023885">
    <property type="entry name" value="4Fe4S-binding_SPASM_dom"/>
</dbReference>
<evidence type="ECO:0000256" key="3">
    <source>
        <dbReference type="ARBA" id="ARBA00022691"/>
    </source>
</evidence>
<evidence type="ECO:0000313" key="9">
    <source>
        <dbReference type="Proteomes" id="UP000028725"/>
    </source>
</evidence>
<accession>A0A085WWA3</accession>
<gene>
    <name evidence="8" type="ORF">DB31_0227</name>
</gene>
<dbReference type="PANTHER" id="PTHR11228">
    <property type="entry name" value="RADICAL SAM DOMAIN PROTEIN"/>
    <property type="match status" value="1"/>
</dbReference>
<dbReference type="InterPro" id="IPR013785">
    <property type="entry name" value="Aldolase_TIM"/>
</dbReference>
<comment type="caution">
    <text evidence="8">The sequence shown here is derived from an EMBL/GenBank/DDBJ whole genome shotgun (WGS) entry which is preliminary data.</text>
</comment>
<keyword evidence="5" id="KW-0408">Iron</keyword>
<dbReference type="InterPro" id="IPR050377">
    <property type="entry name" value="Radical_SAM_PqqE_MftC-like"/>
</dbReference>
<evidence type="ECO:0000256" key="6">
    <source>
        <dbReference type="ARBA" id="ARBA00023014"/>
    </source>
</evidence>
<dbReference type="GO" id="GO:0003824">
    <property type="term" value="F:catalytic activity"/>
    <property type="evidence" value="ECO:0007669"/>
    <property type="project" value="InterPro"/>
</dbReference>
<dbReference type="InterPro" id="IPR058240">
    <property type="entry name" value="rSAM_sf"/>
</dbReference>
<keyword evidence="9" id="KW-1185">Reference proteome</keyword>
<dbReference type="SFLD" id="SFLDS00029">
    <property type="entry name" value="Radical_SAM"/>
    <property type="match status" value="1"/>
</dbReference>
<dbReference type="RefSeq" id="WP_044180794.1">
    <property type="nucleotide sequence ID" value="NZ_JMCB01000001.1"/>
</dbReference>
<protein>
    <submittedName>
        <fullName evidence="8">Radical SAM domain protein</fullName>
    </submittedName>
</protein>
<dbReference type="SUPFAM" id="SSF102114">
    <property type="entry name" value="Radical SAM enzymes"/>
    <property type="match status" value="1"/>
</dbReference>
<dbReference type="SMART" id="SM00729">
    <property type="entry name" value="Elp3"/>
    <property type="match status" value="1"/>
</dbReference>
<dbReference type="PANTHER" id="PTHR11228:SF7">
    <property type="entry name" value="PQQA PEPTIDE CYCLASE"/>
    <property type="match status" value="1"/>
</dbReference>
<dbReference type="CDD" id="cd01335">
    <property type="entry name" value="Radical_SAM"/>
    <property type="match status" value="1"/>
</dbReference>
<keyword evidence="6" id="KW-0411">Iron-sulfur</keyword>
<evidence type="ECO:0000256" key="5">
    <source>
        <dbReference type="ARBA" id="ARBA00023004"/>
    </source>
</evidence>
<organism evidence="8 9">
    <name type="scientific">Hyalangium minutum</name>
    <dbReference type="NCBI Taxonomy" id="394096"/>
    <lineage>
        <taxon>Bacteria</taxon>
        <taxon>Pseudomonadati</taxon>
        <taxon>Myxococcota</taxon>
        <taxon>Myxococcia</taxon>
        <taxon>Myxococcales</taxon>
        <taxon>Cystobacterineae</taxon>
        <taxon>Archangiaceae</taxon>
        <taxon>Hyalangium</taxon>
    </lineage>
</organism>
<dbReference type="Gene3D" id="3.20.20.70">
    <property type="entry name" value="Aldolase class I"/>
    <property type="match status" value="1"/>
</dbReference>
<proteinExistence type="predicted"/>
<evidence type="ECO:0000256" key="4">
    <source>
        <dbReference type="ARBA" id="ARBA00022723"/>
    </source>
</evidence>
<name>A0A085WWA3_9BACT</name>
<sequence length="474" mass="52916">MNVCGEILPGQAILQHFVAESDHLNGVSVLVATYGDTKKTSHLRLEVLTEDGHRLLGSRTVGLEGVYDNAFVEVFFDAQERSRGNAYVLRVTSEDASHGNAATLYLIDGPERIPGHTRCRVGEDELGAEGLFAKLSYATPTVESSVPPNLEISTVTQCNLNCVHCISRETRKQVKRLPPHMRAEISGWAREGKLRTTYADFSGDVLWADQRYGGELDFLLSLDVPFHLDTNGALLTAEVADRLLKSRITSINVSLDAAEDATYRRIRRGAPPLETVLGNMRTLVARRELHGRRDVALSTGFVLMRSNIEELPRFVELTHGAGFDTVRAIHLQAYTEDMVPESLWFHQTLFNTQRELAIEAAQRLGVTLFIDRPFCDREPQVGTSLCRMPWEAAYLLGNGDVLACCVPGLKMGNLHEQTMEEIWNGERYRELRRTVNSDQRPAACRACPFHRKTNNPLSYMPCRSAEDAPPAPTQ</sequence>
<dbReference type="Pfam" id="PF13186">
    <property type="entry name" value="SPASM"/>
    <property type="match status" value="1"/>
</dbReference>
<dbReference type="EMBL" id="JMCB01000001">
    <property type="protein sequence ID" value="KFE71966.1"/>
    <property type="molecule type" value="Genomic_DNA"/>
</dbReference>
<dbReference type="CDD" id="cd21109">
    <property type="entry name" value="SPASM"/>
    <property type="match status" value="1"/>
</dbReference>
<feature type="domain" description="Radical SAM core" evidence="7">
    <location>
        <begin position="142"/>
        <end position="367"/>
    </location>
</feature>
<evidence type="ECO:0000313" key="8">
    <source>
        <dbReference type="EMBL" id="KFE71966.1"/>
    </source>
</evidence>
<keyword evidence="2" id="KW-0004">4Fe-4S</keyword>
<evidence type="ECO:0000256" key="1">
    <source>
        <dbReference type="ARBA" id="ARBA00001966"/>
    </source>
</evidence>
<evidence type="ECO:0000259" key="7">
    <source>
        <dbReference type="PROSITE" id="PS51918"/>
    </source>
</evidence>
<dbReference type="SFLD" id="SFLDG01067">
    <property type="entry name" value="SPASM/twitch_domain_containing"/>
    <property type="match status" value="1"/>
</dbReference>
<dbReference type="PROSITE" id="PS51918">
    <property type="entry name" value="RADICAL_SAM"/>
    <property type="match status" value="1"/>
</dbReference>
<dbReference type="STRING" id="394096.DB31_0227"/>
<comment type="cofactor">
    <cofactor evidence="1">
        <name>[4Fe-4S] cluster</name>
        <dbReference type="ChEBI" id="CHEBI:49883"/>
    </cofactor>
</comment>
<evidence type="ECO:0000256" key="2">
    <source>
        <dbReference type="ARBA" id="ARBA00022485"/>
    </source>
</evidence>
<dbReference type="AlphaFoldDB" id="A0A085WWA3"/>
<dbReference type="GO" id="GO:0046872">
    <property type="term" value="F:metal ion binding"/>
    <property type="evidence" value="ECO:0007669"/>
    <property type="project" value="UniProtKB-KW"/>
</dbReference>
<dbReference type="Pfam" id="PF04055">
    <property type="entry name" value="Radical_SAM"/>
    <property type="match status" value="1"/>
</dbReference>
<dbReference type="InterPro" id="IPR007197">
    <property type="entry name" value="rSAM"/>
</dbReference>
<keyword evidence="3" id="KW-0949">S-adenosyl-L-methionine</keyword>
<dbReference type="Proteomes" id="UP000028725">
    <property type="component" value="Unassembled WGS sequence"/>
</dbReference>
<dbReference type="GO" id="GO:0051536">
    <property type="term" value="F:iron-sulfur cluster binding"/>
    <property type="evidence" value="ECO:0007669"/>
    <property type="project" value="UniProtKB-KW"/>
</dbReference>
<dbReference type="InterPro" id="IPR006638">
    <property type="entry name" value="Elp3/MiaA/NifB-like_rSAM"/>
</dbReference>
<dbReference type="SFLD" id="SFLDG01387">
    <property type="entry name" value="BtrN-like_SPASM_domain_contain"/>
    <property type="match status" value="1"/>
</dbReference>
<reference evidence="8 9" key="1">
    <citation type="submission" date="2014-04" db="EMBL/GenBank/DDBJ databases">
        <title>Genome assembly of Hyalangium minutum DSM 14724.</title>
        <authorList>
            <person name="Sharma G."/>
            <person name="Subramanian S."/>
        </authorList>
    </citation>
    <scope>NUCLEOTIDE SEQUENCE [LARGE SCALE GENOMIC DNA]</scope>
    <source>
        <strain evidence="8 9">DSM 14724</strain>
    </source>
</reference>
<dbReference type="InterPro" id="IPR034391">
    <property type="entry name" value="AdoMet-like_SPASM_containing"/>
</dbReference>